<feature type="transmembrane region" description="Helical" evidence="9">
    <location>
        <begin position="502"/>
        <end position="526"/>
    </location>
</feature>
<protein>
    <recommendedName>
        <fullName evidence="10">ABC transporter domain-containing protein</fullName>
    </recommendedName>
</protein>
<evidence type="ECO:0000256" key="4">
    <source>
        <dbReference type="ARBA" id="ARBA00022692"/>
    </source>
</evidence>
<comment type="caution">
    <text evidence="11">The sequence shown here is derived from an EMBL/GenBank/DDBJ whole genome shotgun (WGS) entry which is preliminary data.</text>
</comment>
<proteinExistence type="inferred from homology"/>
<keyword evidence="6" id="KW-0067">ATP-binding</keyword>
<dbReference type="Pfam" id="PF01061">
    <property type="entry name" value="ABC2_membrane"/>
    <property type="match status" value="1"/>
</dbReference>
<feature type="transmembrane region" description="Helical" evidence="9">
    <location>
        <begin position="427"/>
        <end position="450"/>
    </location>
</feature>
<comment type="subcellular location">
    <subcellularLocation>
        <location evidence="1">Membrane</location>
        <topology evidence="1">Multi-pass membrane protein</topology>
    </subcellularLocation>
</comment>
<dbReference type="GO" id="GO:0140359">
    <property type="term" value="F:ABC-type transporter activity"/>
    <property type="evidence" value="ECO:0007669"/>
    <property type="project" value="InterPro"/>
</dbReference>
<keyword evidence="5" id="KW-0547">Nucleotide-binding</keyword>
<dbReference type="Pfam" id="PF19055">
    <property type="entry name" value="ABC2_membrane_7"/>
    <property type="match status" value="1"/>
</dbReference>
<dbReference type="InterPro" id="IPR003593">
    <property type="entry name" value="AAA+_ATPase"/>
</dbReference>
<keyword evidence="8 9" id="KW-0472">Membrane</keyword>
<evidence type="ECO:0000256" key="3">
    <source>
        <dbReference type="ARBA" id="ARBA00022448"/>
    </source>
</evidence>
<dbReference type="Proteomes" id="UP000663844">
    <property type="component" value="Unassembled WGS sequence"/>
</dbReference>
<accession>A0A819H055</accession>
<evidence type="ECO:0000313" key="12">
    <source>
        <dbReference type="Proteomes" id="UP000663844"/>
    </source>
</evidence>
<evidence type="ECO:0000256" key="1">
    <source>
        <dbReference type="ARBA" id="ARBA00004141"/>
    </source>
</evidence>
<reference evidence="11" key="1">
    <citation type="submission" date="2021-02" db="EMBL/GenBank/DDBJ databases">
        <authorList>
            <person name="Nowell W R."/>
        </authorList>
    </citation>
    <scope>NUCLEOTIDE SEQUENCE</scope>
</reference>
<evidence type="ECO:0000256" key="7">
    <source>
        <dbReference type="ARBA" id="ARBA00022989"/>
    </source>
</evidence>
<organism evidence="11 12">
    <name type="scientific">Adineta steineri</name>
    <dbReference type="NCBI Taxonomy" id="433720"/>
    <lineage>
        <taxon>Eukaryota</taxon>
        <taxon>Metazoa</taxon>
        <taxon>Spiralia</taxon>
        <taxon>Gnathifera</taxon>
        <taxon>Rotifera</taxon>
        <taxon>Eurotatoria</taxon>
        <taxon>Bdelloidea</taxon>
        <taxon>Adinetida</taxon>
        <taxon>Adinetidae</taxon>
        <taxon>Adineta</taxon>
    </lineage>
</organism>
<dbReference type="GO" id="GO:0005886">
    <property type="term" value="C:plasma membrane"/>
    <property type="evidence" value="ECO:0007669"/>
    <property type="project" value="TreeGrafter"/>
</dbReference>
<dbReference type="SMART" id="SM00382">
    <property type="entry name" value="AAA"/>
    <property type="match status" value="1"/>
</dbReference>
<evidence type="ECO:0000256" key="8">
    <source>
        <dbReference type="ARBA" id="ARBA00023136"/>
    </source>
</evidence>
<keyword evidence="3" id="KW-0813">Transport</keyword>
<dbReference type="GO" id="GO:0016887">
    <property type="term" value="F:ATP hydrolysis activity"/>
    <property type="evidence" value="ECO:0007669"/>
    <property type="project" value="InterPro"/>
</dbReference>
<name>A0A819H055_9BILA</name>
<evidence type="ECO:0000256" key="6">
    <source>
        <dbReference type="ARBA" id="ARBA00022840"/>
    </source>
</evidence>
<evidence type="ECO:0000259" key="10">
    <source>
        <dbReference type="PROSITE" id="PS50893"/>
    </source>
</evidence>
<dbReference type="InterPro" id="IPR003439">
    <property type="entry name" value="ABC_transporter-like_ATP-bd"/>
</dbReference>
<dbReference type="InterPro" id="IPR050352">
    <property type="entry name" value="ABCG_transporters"/>
</dbReference>
<dbReference type="AlphaFoldDB" id="A0A819H055"/>
<evidence type="ECO:0000313" key="11">
    <source>
        <dbReference type="EMBL" id="CAF3890021.1"/>
    </source>
</evidence>
<comment type="similarity">
    <text evidence="2">Belongs to the ABC transporter superfamily. ABCG family. Eye pigment precursor importer (TC 3.A.1.204) subfamily.</text>
</comment>
<feature type="transmembrane region" description="Helical" evidence="9">
    <location>
        <begin position="533"/>
        <end position="555"/>
    </location>
</feature>
<dbReference type="InterPro" id="IPR013525">
    <property type="entry name" value="ABC2_TM"/>
</dbReference>
<gene>
    <name evidence="11" type="ORF">OXD698_LOCUS23363</name>
</gene>
<feature type="transmembrane region" description="Helical" evidence="9">
    <location>
        <begin position="393"/>
        <end position="415"/>
    </location>
</feature>
<keyword evidence="7 9" id="KW-1133">Transmembrane helix</keyword>
<dbReference type="InterPro" id="IPR027417">
    <property type="entry name" value="P-loop_NTPase"/>
</dbReference>
<feature type="transmembrane region" description="Helical" evidence="9">
    <location>
        <begin position="624"/>
        <end position="646"/>
    </location>
</feature>
<dbReference type="GO" id="GO:0005524">
    <property type="term" value="F:ATP binding"/>
    <property type="evidence" value="ECO:0007669"/>
    <property type="project" value="UniProtKB-KW"/>
</dbReference>
<evidence type="ECO:0000256" key="2">
    <source>
        <dbReference type="ARBA" id="ARBA00005814"/>
    </source>
</evidence>
<dbReference type="PROSITE" id="PS00211">
    <property type="entry name" value="ABC_TRANSPORTER_1"/>
    <property type="match status" value="1"/>
</dbReference>
<evidence type="ECO:0000256" key="5">
    <source>
        <dbReference type="ARBA" id="ARBA00022741"/>
    </source>
</evidence>
<evidence type="ECO:0000256" key="9">
    <source>
        <dbReference type="SAM" id="Phobius"/>
    </source>
</evidence>
<dbReference type="SUPFAM" id="SSF52540">
    <property type="entry name" value="P-loop containing nucleoside triphosphate hydrolases"/>
    <property type="match status" value="1"/>
</dbReference>
<dbReference type="PROSITE" id="PS50893">
    <property type="entry name" value="ABC_TRANSPORTER_2"/>
    <property type="match status" value="1"/>
</dbReference>
<dbReference type="PANTHER" id="PTHR48041:SF63">
    <property type="entry name" value="EARLY GENE AT 23, ISOFORM C"/>
    <property type="match status" value="1"/>
</dbReference>
<sequence length="656" mass="73488">MDDIPIQYTPSGQHKMHIVEMRDGDTLQTQMSIEGAKTIAALSPRITVTYHNVTKVISVPAKMIDPSSKERFIQRTLLDSISGQIHPQQVVALMGPSGCGKTTLLNTLAGRAMNGVTGDIWFNNQRYDKGMKRKLAYVLQQDLFFEPLTVKQQLTYTALLRLPNHLSRKDKLAQVEQIIDQLRIRKCANTPIMLVSGGEKKRVNIGTELLTNPSVIFLDEPTSGLDSTSAVALVEVLRELAMAGKTVITSIHQPSSQIFQSFDQLILLADGKTIFMGKPSNALAYFGTMGHQSPAQYNPADYVMDLVNQDMKIREELKEAYLQNRMIEGQPRPSNIGTQYLVAEPSGKESDLTNPDNVNLIPDKHEGKWPIGFLAQTLILFSRSFQLSGKAQFTFLNFAQALSLAVVCGLCWLQMDYNESTIPDRSSFMFFIMTFWPIQTLLMGLLSFPFERGVIEKERASGSFRLSAYFVAKSLSEAPLKLVLPTLFLIISYWMARINDNFGIFLAILVFQLLSILVSESLGLLLGAALKNLHHAITAATVLLMTFMIVGGFFVRSLPHWLGVWGKWLSFFKYAYNACLQLEFKGNQVYKCVDGSYVASCRNNPNGTFVSHEALQYFDIGIGIGWNFLVLFGMFVVFRTAAYFALRFTKNTDGRR</sequence>
<dbReference type="InterPro" id="IPR043926">
    <property type="entry name" value="ABCG_dom"/>
</dbReference>
<feature type="domain" description="ABC transporter" evidence="10">
    <location>
        <begin position="48"/>
        <end position="295"/>
    </location>
</feature>
<dbReference type="InterPro" id="IPR017871">
    <property type="entry name" value="ABC_transporter-like_CS"/>
</dbReference>
<dbReference type="EMBL" id="CAJOAZ010002065">
    <property type="protein sequence ID" value="CAF3890021.1"/>
    <property type="molecule type" value="Genomic_DNA"/>
</dbReference>
<dbReference type="Gene3D" id="3.40.50.300">
    <property type="entry name" value="P-loop containing nucleotide triphosphate hydrolases"/>
    <property type="match status" value="1"/>
</dbReference>
<dbReference type="Pfam" id="PF00005">
    <property type="entry name" value="ABC_tran"/>
    <property type="match status" value="1"/>
</dbReference>
<dbReference type="CDD" id="cd03213">
    <property type="entry name" value="ABCG_EPDR"/>
    <property type="match status" value="1"/>
</dbReference>
<dbReference type="PANTHER" id="PTHR48041">
    <property type="entry name" value="ABC TRANSPORTER G FAMILY MEMBER 28"/>
    <property type="match status" value="1"/>
</dbReference>
<keyword evidence="4 9" id="KW-0812">Transmembrane</keyword>